<reference evidence="2 3" key="1">
    <citation type="journal article" date="2016" name="Nat. Commun.">
        <title>Ectomycorrhizal ecology is imprinted in the genome of the dominant symbiotic fungus Cenococcum geophilum.</title>
        <authorList>
            <consortium name="DOE Joint Genome Institute"/>
            <person name="Peter M."/>
            <person name="Kohler A."/>
            <person name="Ohm R.A."/>
            <person name="Kuo A."/>
            <person name="Krutzmann J."/>
            <person name="Morin E."/>
            <person name="Arend M."/>
            <person name="Barry K.W."/>
            <person name="Binder M."/>
            <person name="Choi C."/>
            <person name="Clum A."/>
            <person name="Copeland A."/>
            <person name="Grisel N."/>
            <person name="Haridas S."/>
            <person name="Kipfer T."/>
            <person name="LaButti K."/>
            <person name="Lindquist E."/>
            <person name="Lipzen A."/>
            <person name="Maire R."/>
            <person name="Meier B."/>
            <person name="Mihaltcheva S."/>
            <person name="Molinier V."/>
            <person name="Murat C."/>
            <person name="Poggeler S."/>
            <person name="Quandt C.A."/>
            <person name="Sperisen C."/>
            <person name="Tritt A."/>
            <person name="Tisserant E."/>
            <person name="Crous P.W."/>
            <person name="Henrissat B."/>
            <person name="Nehls U."/>
            <person name="Egli S."/>
            <person name="Spatafora J.W."/>
            <person name="Grigoriev I.V."/>
            <person name="Martin F.M."/>
        </authorList>
    </citation>
    <scope>NUCLEOTIDE SEQUENCE [LARGE SCALE GENOMIC DNA]</scope>
    <source>
        <strain evidence="2 3">CBS 459.81</strain>
    </source>
</reference>
<organism evidence="2 3">
    <name type="scientific">Lepidopterella palustris CBS 459.81</name>
    <dbReference type="NCBI Taxonomy" id="1314670"/>
    <lineage>
        <taxon>Eukaryota</taxon>
        <taxon>Fungi</taxon>
        <taxon>Dikarya</taxon>
        <taxon>Ascomycota</taxon>
        <taxon>Pezizomycotina</taxon>
        <taxon>Dothideomycetes</taxon>
        <taxon>Pleosporomycetidae</taxon>
        <taxon>Mytilinidiales</taxon>
        <taxon>Argynnaceae</taxon>
        <taxon>Lepidopterella</taxon>
    </lineage>
</organism>
<gene>
    <name evidence="2" type="ORF">K432DRAFT_122364</name>
</gene>
<evidence type="ECO:0000256" key="1">
    <source>
        <dbReference type="SAM" id="MobiDB-lite"/>
    </source>
</evidence>
<keyword evidence="3" id="KW-1185">Reference proteome</keyword>
<protein>
    <submittedName>
        <fullName evidence="2">Uncharacterized protein</fullName>
    </submittedName>
</protein>
<dbReference type="EMBL" id="KV745134">
    <property type="protein sequence ID" value="OCK77353.1"/>
    <property type="molecule type" value="Genomic_DNA"/>
</dbReference>
<sequence length="158" mass="17304">MDGCRAARSRVVNVKTSSRRLRRRSRHSSGSGRQASDYGKGGWAQQVRGKAGTGEERVIKSAPRGVISLVVQVNDERAAHGRIKPDLLASEAMVFRKMVLCLQRAKSLHHGNPGGTASRRRAAFAIVKMRWDNSKKRTVTTGPLGYPNCCSTMNAEKS</sequence>
<dbReference type="AlphaFoldDB" id="A0A8E2E534"/>
<proteinExistence type="predicted"/>
<accession>A0A8E2E534</accession>
<feature type="region of interest" description="Disordered" evidence="1">
    <location>
        <begin position="1"/>
        <end position="57"/>
    </location>
</feature>
<feature type="compositionally biased region" description="Basic residues" evidence="1">
    <location>
        <begin position="17"/>
        <end position="27"/>
    </location>
</feature>
<name>A0A8E2E534_9PEZI</name>
<dbReference type="Proteomes" id="UP000250266">
    <property type="component" value="Unassembled WGS sequence"/>
</dbReference>
<evidence type="ECO:0000313" key="3">
    <source>
        <dbReference type="Proteomes" id="UP000250266"/>
    </source>
</evidence>
<evidence type="ECO:0000313" key="2">
    <source>
        <dbReference type="EMBL" id="OCK77353.1"/>
    </source>
</evidence>